<sequence length="97" mass="11287">MKSHVIDPNDTLMYLLQTEIGERNTTRIDFAGENAIISNVNVCRFTVNRFIPEDLIYLNGTWLNILVKKQTSGKQYWIKDKNILASSICEIIERRQI</sequence>
<proteinExistence type="predicted"/>
<dbReference type="EMBL" id="BEZZ01001184">
    <property type="protein sequence ID" value="GCC38442.1"/>
    <property type="molecule type" value="Genomic_DNA"/>
</dbReference>
<reference evidence="1 2" key="1">
    <citation type="journal article" date="2018" name="Nat. Ecol. Evol.">
        <title>Shark genomes provide insights into elasmobranch evolution and the origin of vertebrates.</title>
        <authorList>
            <person name="Hara Y"/>
            <person name="Yamaguchi K"/>
            <person name="Onimaru K"/>
            <person name="Kadota M"/>
            <person name="Koyanagi M"/>
            <person name="Keeley SD"/>
            <person name="Tatsumi K"/>
            <person name="Tanaka K"/>
            <person name="Motone F"/>
            <person name="Kageyama Y"/>
            <person name="Nozu R"/>
            <person name="Adachi N"/>
            <person name="Nishimura O"/>
            <person name="Nakagawa R"/>
            <person name="Tanegashima C"/>
            <person name="Kiyatake I"/>
            <person name="Matsumoto R"/>
            <person name="Murakumo K"/>
            <person name="Nishida K"/>
            <person name="Terakita A"/>
            <person name="Kuratani S"/>
            <person name="Sato K"/>
            <person name="Hyodo S Kuraku.S."/>
        </authorList>
    </citation>
    <scope>NUCLEOTIDE SEQUENCE [LARGE SCALE GENOMIC DNA]</scope>
</reference>
<evidence type="ECO:0000313" key="1">
    <source>
        <dbReference type="EMBL" id="GCC38442.1"/>
    </source>
</evidence>
<protein>
    <submittedName>
        <fullName evidence="1">Uncharacterized protein</fullName>
    </submittedName>
</protein>
<dbReference type="AlphaFoldDB" id="A0A401T754"/>
<organism evidence="1 2">
    <name type="scientific">Chiloscyllium punctatum</name>
    <name type="common">Brownbanded bambooshark</name>
    <name type="synonym">Hemiscyllium punctatum</name>
    <dbReference type="NCBI Taxonomy" id="137246"/>
    <lineage>
        <taxon>Eukaryota</taxon>
        <taxon>Metazoa</taxon>
        <taxon>Chordata</taxon>
        <taxon>Craniata</taxon>
        <taxon>Vertebrata</taxon>
        <taxon>Chondrichthyes</taxon>
        <taxon>Elasmobranchii</taxon>
        <taxon>Galeomorphii</taxon>
        <taxon>Galeoidea</taxon>
        <taxon>Orectolobiformes</taxon>
        <taxon>Hemiscylliidae</taxon>
        <taxon>Chiloscyllium</taxon>
    </lineage>
</organism>
<dbReference type="Proteomes" id="UP000287033">
    <property type="component" value="Unassembled WGS sequence"/>
</dbReference>
<keyword evidence="2" id="KW-1185">Reference proteome</keyword>
<evidence type="ECO:0000313" key="2">
    <source>
        <dbReference type="Proteomes" id="UP000287033"/>
    </source>
</evidence>
<name>A0A401T754_CHIPU</name>
<comment type="caution">
    <text evidence="1">The sequence shown here is derived from an EMBL/GenBank/DDBJ whole genome shotgun (WGS) entry which is preliminary data.</text>
</comment>
<gene>
    <name evidence="1" type="ORF">chiPu_0016956</name>
</gene>
<accession>A0A401T754</accession>